<dbReference type="AlphaFoldDB" id="A0A6C0DXR0"/>
<organism evidence="1">
    <name type="scientific">viral metagenome</name>
    <dbReference type="NCBI Taxonomy" id="1070528"/>
    <lineage>
        <taxon>unclassified sequences</taxon>
        <taxon>metagenomes</taxon>
        <taxon>organismal metagenomes</taxon>
    </lineage>
</organism>
<name>A0A6C0DXR0_9ZZZZ</name>
<dbReference type="EMBL" id="MN739696">
    <property type="protein sequence ID" value="QHT21657.1"/>
    <property type="molecule type" value="Genomic_DNA"/>
</dbReference>
<sequence length="147" mass="17392">MFQRLSIDSLSPSINNYGSKIGNTNTKLNLVSLENTIDNDKKPNNDFSSVILINKRQKRREEKLKCYNKMLNYCQNKIIQMDDNMKTDLFFEVVDTIPDCKEYDPLECLKFISIKLRQENFDTIIISSTKMFITWKYIELKLEQEKS</sequence>
<protein>
    <submittedName>
        <fullName evidence="1">Uncharacterized protein</fullName>
    </submittedName>
</protein>
<reference evidence="1" key="1">
    <citation type="journal article" date="2020" name="Nature">
        <title>Giant virus diversity and host interactions through global metagenomics.</title>
        <authorList>
            <person name="Schulz F."/>
            <person name="Roux S."/>
            <person name="Paez-Espino D."/>
            <person name="Jungbluth S."/>
            <person name="Walsh D.A."/>
            <person name="Denef V.J."/>
            <person name="McMahon K.D."/>
            <person name="Konstantinidis K.T."/>
            <person name="Eloe-Fadrosh E.A."/>
            <person name="Kyrpides N.C."/>
            <person name="Woyke T."/>
        </authorList>
    </citation>
    <scope>NUCLEOTIDE SEQUENCE</scope>
    <source>
        <strain evidence="1">GVMAG-M-3300023179-103</strain>
    </source>
</reference>
<proteinExistence type="predicted"/>
<accession>A0A6C0DXR0</accession>
<evidence type="ECO:0000313" key="1">
    <source>
        <dbReference type="EMBL" id="QHT21657.1"/>
    </source>
</evidence>